<feature type="domain" description="MRNA cap 0 methyltransferase" evidence="13">
    <location>
        <begin position="586"/>
        <end position="860"/>
    </location>
</feature>
<feature type="compositionally biased region" description="Basic and acidic residues" evidence="12">
    <location>
        <begin position="222"/>
        <end position="231"/>
    </location>
</feature>
<organism evidence="14 15">
    <name type="scientific">Cryptococcus wingfieldii CBS 7118</name>
    <dbReference type="NCBI Taxonomy" id="1295528"/>
    <lineage>
        <taxon>Eukaryota</taxon>
        <taxon>Fungi</taxon>
        <taxon>Dikarya</taxon>
        <taxon>Basidiomycota</taxon>
        <taxon>Agaricomycotina</taxon>
        <taxon>Tremellomycetes</taxon>
        <taxon>Tremellales</taxon>
        <taxon>Cryptococcaceae</taxon>
        <taxon>Cryptococcus</taxon>
    </lineage>
</organism>
<evidence type="ECO:0000313" key="15">
    <source>
        <dbReference type="Proteomes" id="UP000094819"/>
    </source>
</evidence>
<feature type="region of interest" description="Disordered" evidence="12">
    <location>
        <begin position="404"/>
        <end position="539"/>
    </location>
</feature>
<keyword evidence="5" id="KW-0949">S-adenosyl-L-methionine</keyword>
<dbReference type="EC" id="2.1.1.56" evidence="2"/>
<comment type="catalytic activity">
    <reaction evidence="10">
        <text>a 5'-end (5'-triphosphoguanosine)-ribonucleoside in mRNA + S-adenosyl-L-methionine = a 5'-end (N(7)-methyl 5'-triphosphoguanosine)-ribonucleoside in mRNA + S-adenosyl-L-homocysteine</text>
        <dbReference type="Rhea" id="RHEA:67008"/>
        <dbReference type="Rhea" id="RHEA-COMP:17166"/>
        <dbReference type="Rhea" id="RHEA-COMP:17167"/>
        <dbReference type="ChEBI" id="CHEBI:57856"/>
        <dbReference type="ChEBI" id="CHEBI:59789"/>
        <dbReference type="ChEBI" id="CHEBI:156461"/>
        <dbReference type="ChEBI" id="CHEBI:167617"/>
        <dbReference type="EC" id="2.1.1.56"/>
    </reaction>
</comment>
<evidence type="ECO:0000256" key="7">
    <source>
        <dbReference type="ARBA" id="ARBA00023042"/>
    </source>
</evidence>
<dbReference type="Gene3D" id="3.40.50.150">
    <property type="entry name" value="Vaccinia Virus protein VP39"/>
    <property type="match status" value="1"/>
</dbReference>
<dbReference type="InterPro" id="IPR029063">
    <property type="entry name" value="SAM-dependent_MTases_sf"/>
</dbReference>
<keyword evidence="15" id="KW-1185">Reference proteome</keyword>
<feature type="region of interest" description="Disordered" evidence="12">
    <location>
        <begin position="287"/>
        <end position="386"/>
    </location>
</feature>
<dbReference type="PANTHER" id="PTHR12189:SF2">
    <property type="entry name" value="MRNA CAP GUANINE-N7 METHYLTRANSFERASE"/>
    <property type="match status" value="1"/>
</dbReference>
<keyword evidence="7" id="KW-0507">mRNA processing</keyword>
<dbReference type="GO" id="GO:0003723">
    <property type="term" value="F:RNA binding"/>
    <property type="evidence" value="ECO:0007669"/>
    <property type="project" value="UniProtKB-KW"/>
</dbReference>
<dbReference type="CDD" id="cd02440">
    <property type="entry name" value="AdoMet_MTases"/>
    <property type="match status" value="1"/>
</dbReference>
<feature type="compositionally biased region" description="Basic and acidic residues" evidence="12">
    <location>
        <begin position="530"/>
        <end position="539"/>
    </location>
</feature>
<feature type="compositionally biased region" description="Polar residues" evidence="12">
    <location>
        <begin position="246"/>
        <end position="266"/>
    </location>
</feature>
<evidence type="ECO:0000256" key="11">
    <source>
        <dbReference type="ARBA" id="ARBA00049739"/>
    </source>
</evidence>
<dbReference type="InterPro" id="IPR039753">
    <property type="entry name" value="RG7MT1"/>
</dbReference>
<evidence type="ECO:0000256" key="5">
    <source>
        <dbReference type="ARBA" id="ARBA00022691"/>
    </source>
</evidence>
<reference evidence="14 15" key="1">
    <citation type="submission" date="2016-06" db="EMBL/GenBank/DDBJ databases">
        <title>Evolution of pathogenesis and genome organization in the Tremellales.</title>
        <authorList>
            <person name="Cuomo C."/>
            <person name="Litvintseva A."/>
            <person name="Heitman J."/>
            <person name="Chen Y."/>
            <person name="Sun S."/>
            <person name="Springer D."/>
            <person name="Dromer F."/>
            <person name="Young S."/>
            <person name="Zeng Q."/>
            <person name="Chapman S."/>
            <person name="Gujja S."/>
            <person name="Saif S."/>
            <person name="Birren B."/>
        </authorList>
    </citation>
    <scope>NUCLEOTIDE SEQUENCE [LARGE SCALE GENOMIC DNA]</scope>
    <source>
        <strain evidence="14 15">CBS 7118</strain>
    </source>
</reference>
<feature type="compositionally biased region" description="Polar residues" evidence="12">
    <location>
        <begin position="441"/>
        <end position="453"/>
    </location>
</feature>
<dbReference type="AlphaFoldDB" id="A0A1E3JBV2"/>
<feature type="compositionally biased region" description="Low complexity" evidence="12">
    <location>
        <begin position="171"/>
        <end position="199"/>
    </location>
</feature>
<dbReference type="EMBL" id="AWGH01000010">
    <property type="protein sequence ID" value="ODN97391.1"/>
    <property type="molecule type" value="Genomic_DNA"/>
</dbReference>
<accession>A0A1E3JBV2</accession>
<evidence type="ECO:0000259" key="13">
    <source>
        <dbReference type="PROSITE" id="PS51562"/>
    </source>
</evidence>
<evidence type="ECO:0000256" key="10">
    <source>
        <dbReference type="ARBA" id="ARBA00044712"/>
    </source>
</evidence>
<feature type="compositionally biased region" description="Low complexity" evidence="12">
    <location>
        <begin position="416"/>
        <end position="427"/>
    </location>
</feature>
<name>A0A1E3JBV2_9TREE</name>
<dbReference type="SUPFAM" id="SSF53335">
    <property type="entry name" value="S-adenosyl-L-methionine-dependent methyltransferases"/>
    <property type="match status" value="1"/>
</dbReference>
<evidence type="ECO:0000256" key="4">
    <source>
        <dbReference type="ARBA" id="ARBA00022679"/>
    </source>
</evidence>
<dbReference type="RefSeq" id="XP_019031993.1">
    <property type="nucleotide sequence ID" value="XM_019176080.1"/>
</dbReference>
<feature type="compositionally biased region" description="Low complexity" evidence="12">
    <location>
        <begin position="42"/>
        <end position="64"/>
    </location>
</feature>
<feature type="region of interest" description="Disordered" evidence="12">
    <location>
        <begin position="1"/>
        <end position="273"/>
    </location>
</feature>
<evidence type="ECO:0000256" key="1">
    <source>
        <dbReference type="ARBA" id="ARBA00003378"/>
    </source>
</evidence>
<evidence type="ECO:0000256" key="2">
    <source>
        <dbReference type="ARBA" id="ARBA00011926"/>
    </source>
</evidence>
<keyword evidence="3 14" id="KW-0489">Methyltransferase</keyword>
<dbReference type="GeneID" id="30193168"/>
<protein>
    <recommendedName>
        <fullName evidence="11">mRNA cap guanine-N(7) methyltransferase</fullName>
        <ecNumber evidence="2">2.1.1.56</ecNumber>
    </recommendedName>
    <alternativeName>
        <fullName evidence="8">mRNA (guanine-N(7))-methyltransferase</fullName>
    </alternativeName>
    <alternativeName>
        <fullName evidence="9">mRNA cap methyltransferase</fullName>
    </alternativeName>
</protein>
<sequence length="864" mass="95568">MVYDPIRDCDFPSPSIQDSKRYPVSHYAQPTLSDRDRELGEPSSAHHPYSSHSRAVSSSSATSHSPPPPVQRIPSSSSSLRGLLNDPEPEVPRRASERTPSFSSAGGDTESHKPKLKNLLNDDPPVPTSPSTHSGGSLVRGSLSPKRAESRADSSGFLAPATPASAVPGYPSRLSISRSPLLHTSPPTHHIPTPSHGSPVYSAGYGEPRPGSMLPPLQPHHPHAEYEERRTSGSSFPGASIAARSPSISVSPRSQHQALPYSTSRPGSAHSAREPYTYSHQAIHLNRQNTLSPVISNRRLSEDQRPTSSSSGAGRRHTEPVAQSPVGMTQPPPNSVPSAYQPRHQSTPGSYPPLRVTPQPFSPSPSHYTHHAVVPPPRSRPYHPDRPTRVIYADEIDHLRQLARNNNPLRRKSGHAPSASRSASRAPEPTPTPRRSLPYESDTSYFPPQSAQSAGYPPQQHQWDDRSAVSASGGSINTPTPGGHGHGYPPNWEDQAASGSLQKGRGDNGNGYGYGHEKGYRQQNLGYDQEPPHGTKRGREDEVEIFPSKRAVSNHQAGQAHSKKVAQVANFYNSRPDVGVERREFSPIIGLKKFNNWIKSVLIGKFAHRPRGKVLDVGCGKGGDLNKWKQARIALYVGIDLAEQSVDQAADRYQRLKNAFQGYFYAHDCFSNPLSDVLGPELRTRDLYDNVTMQFCMHYAFENAAKARMMIENVSMYLRPGGIFIGTIPNSELLLERLEELPEDDEQLTFGNSCYSVQFSRRHHTGVYGHEYRFYLEDAVEDVPEYLVNWESFESLAAEYNLRLIYKKEFHEILSEEKDSRDFGPLLGKMGVLNEYGESAMDGDQWEAANLYMGFAFEKLYIDT</sequence>
<dbReference type="OrthoDB" id="10248867at2759"/>
<keyword evidence="6" id="KW-0694">RNA-binding</keyword>
<keyword evidence="4 14" id="KW-0808">Transferase</keyword>
<evidence type="ECO:0000256" key="6">
    <source>
        <dbReference type="ARBA" id="ARBA00022884"/>
    </source>
</evidence>
<gene>
    <name evidence="14" type="ORF">L198_03955</name>
</gene>
<dbReference type="GO" id="GO:0005634">
    <property type="term" value="C:nucleus"/>
    <property type="evidence" value="ECO:0007669"/>
    <property type="project" value="TreeGrafter"/>
</dbReference>
<dbReference type="PROSITE" id="PS51562">
    <property type="entry name" value="RNA_CAP0_MT"/>
    <property type="match status" value="1"/>
</dbReference>
<evidence type="ECO:0000313" key="14">
    <source>
        <dbReference type="EMBL" id="ODN97391.1"/>
    </source>
</evidence>
<comment type="caution">
    <text evidence="14">The sequence shown here is derived from an EMBL/GenBank/DDBJ whole genome shotgun (WGS) entry which is preliminary data.</text>
</comment>
<evidence type="ECO:0000256" key="9">
    <source>
        <dbReference type="ARBA" id="ARBA00033387"/>
    </source>
</evidence>
<proteinExistence type="predicted"/>
<dbReference type="PANTHER" id="PTHR12189">
    <property type="entry name" value="MRNA GUANINE-7- METHYLTRANSFERASE"/>
    <property type="match status" value="1"/>
</dbReference>
<comment type="function">
    <text evidence="1">Responsible for methylating the 5'-cap structure of mRNAs.</text>
</comment>
<evidence type="ECO:0000256" key="3">
    <source>
        <dbReference type="ARBA" id="ARBA00022603"/>
    </source>
</evidence>
<feature type="compositionally biased region" description="Basic and acidic residues" evidence="12">
    <location>
        <begin position="1"/>
        <end position="10"/>
    </location>
</feature>
<keyword evidence="7" id="KW-0506">mRNA capping</keyword>
<evidence type="ECO:0000256" key="8">
    <source>
        <dbReference type="ARBA" id="ARBA00032772"/>
    </source>
</evidence>
<evidence type="ECO:0000256" key="12">
    <source>
        <dbReference type="SAM" id="MobiDB-lite"/>
    </source>
</evidence>
<dbReference type="Pfam" id="PF03291">
    <property type="entry name" value="mRNA_G-N7_MeTrfase"/>
    <property type="match status" value="1"/>
</dbReference>
<dbReference type="Proteomes" id="UP000094819">
    <property type="component" value="Unassembled WGS sequence"/>
</dbReference>
<dbReference type="InterPro" id="IPR004971">
    <property type="entry name" value="mRNA_G-N7_MeTrfase_dom"/>
</dbReference>
<dbReference type="GO" id="GO:0004482">
    <property type="term" value="F:mRNA 5'-cap (guanine-N7-)-methyltransferase activity"/>
    <property type="evidence" value="ECO:0007669"/>
    <property type="project" value="UniProtKB-EC"/>
</dbReference>